<keyword evidence="7" id="KW-1133">Transmembrane helix</keyword>
<evidence type="ECO:0000256" key="6">
    <source>
        <dbReference type="ARBA" id="ARBA00023033"/>
    </source>
</evidence>
<protein>
    <recommendedName>
        <fullName evidence="10">Cytochrome P450</fullName>
    </recommendedName>
</protein>
<keyword evidence="6" id="KW-0503">Monooxygenase</keyword>
<evidence type="ECO:0000256" key="1">
    <source>
        <dbReference type="ARBA" id="ARBA00001971"/>
    </source>
</evidence>
<evidence type="ECO:0000256" key="5">
    <source>
        <dbReference type="ARBA" id="ARBA00023004"/>
    </source>
</evidence>
<dbReference type="PRINTS" id="PR00385">
    <property type="entry name" value="P450"/>
</dbReference>
<dbReference type="PANTHER" id="PTHR24305:SF187">
    <property type="entry name" value="P450, PUTATIVE (EUROFUNG)-RELATED"/>
    <property type="match status" value="1"/>
</dbReference>
<reference evidence="8 9" key="1">
    <citation type="submission" date="2024-02" db="EMBL/GenBank/DDBJ databases">
        <title>De novo assembly and annotation of 12 fungi associated with fruit tree decline syndrome in Ontario, Canada.</title>
        <authorList>
            <person name="Sulman M."/>
            <person name="Ellouze W."/>
            <person name="Ilyukhin E."/>
        </authorList>
    </citation>
    <scope>NUCLEOTIDE SEQUENCE [LARGE SCALE GENOMIC DNA]</scope>
    <source>
        <strain evidence="8 9">M1-105</strain>
    </source>
</reference>
<comment type="cofactor">
    <cofactor evidence="1">
        <name>heme</name>
        <dbReference type="ChEBI" id="CHEBI:30413"/>
    </cofactor>
</comment>
<comment type="caution">
    <text evidence="8">The sequence shown here is derived from an EMBL/GenBank/DDBJ whole genome shotgun (WGS) entry which is preliminary data.</text>
</comment>
<proteinExistence type="inferred from homology"/>
<name>A0ABR3T9R1_9PEZI</name>
<keyword evidence="7" id="KW-0812">Transmembrane</keyword>
<accession>A0ABR3T9R1</accession>
<keyword evidence="5" id="KW-0408">Iron</keyword>
<dbReference type="InterPro" id="IPR050121">
    <property type="entry name" value="Cytochrome_P450_monoxygenase"/>
</dbReference>
<evidence type="ECO:0000256" key="3">
    <source>
        <dbReference type="ARBA" id="ARBA00022723"/>
    </source>
</evidence>
<evidence type="ECO:0000313" key="8">
    <source>
        <dbReference type="EMBL" id="KAL1636255.1"/>
    </source>
</evidence>
<dbReference type="PRINTS" id="PR00463">
    <property type="entry name" value="EP450I"/>
</dbReference>
<comment type="similarity">
    <text evidence="2">Belongs to the cytochrome P450 family.</text>
</comment>
<feature type="transmembrane region" description="Helical" evidence="7">
    <location>
        <begin position="87"/>
        <end position="107"/>
    </location>
</feature>
<dbReference type="InterPro" id="IPR036396">
    <property type="entry name" value="Cyt_P450_sf"/>
</dbReference>
<dbReference type="InterPro" id="IPR001128">
    <property type="entry name" value="Cyt_P450"/>
</dbReference>
<keyword evidence="4" id="KW-0560">Oxidoreductase</keyword>
<dbReference type="Proteomes" id="UP001521116">
    <property type="component" value="Unassembled WGS sequence"/>
</dbReference>
<dbReference type="InterPro" id="IPR002401">
    <property type="entry name" value="Cyt_P450_E_grp-I"/>
</dbReference>
<gene>
    <name evidence="8" type="ORF">SLS56_001234</name>
</gene>
<evidence type="ECO:0000313" key="9">
    <source>
        <dbReference type="Proteomes" id="UP001521116"/>
    </source>
</evidence>
<keyword evidence="9" id="KW-1185">Reference proteome</keyword>
<feature type="transmembrane region" description="Helical" evidence="7">
    <location>
        <begin position="23"/>
        <end position="44"/>
    </location>
</feature>
<evidence type="ECO:0000256" key="4">
    <source>
        <dbReference type="ARBA" id="ARBA00023002"/>
    </source>
</evidence>
<evidence type="ECO:0000256" key="2">
    <source>
        <dbReference type="ARBA" id="ARBA00010617"/>
    </source>
</evidence>
<dbReference type="Gene3D" id="1.10.630.10">
    <property type="entry name" value="Cytochrome P450"/>
    <property type="match status" value="1"/>
</dbReference>
<dbReference type="CDD" id="cd11061">
    <property type="entry name" value="CYP67-like"/>
    <property type="match status" value="1"/>
</dbReference>
<dbReference type="EMBL" id="JAJVDC020000007">
    <property type="protein sequence ID" value="KAL1636255.1"/>
    <property type="molecule type" value="Genomic_DNA"/>
</dbReference>
<evidence type="ECO:0008006" key="10">
    <source>
        <dbReference type="Google" id="ProtNLM"/>
    </source>
</evidence>
<dbReference type="Pfam" id="PF00067">
    <property type="entry name" value="p450"/>
    <property type="match status" value="1"/>
</dbReference>
<dbReference type="SUPFAM" id="SSF48264">
    <property type="entry name" value="Cytochrome P450"/>
    <property type="match status" value="1"/>
</dbReference>
<dbReference type="PANTHER" id="PTHR24305">
    <property type="entry name" value="CYTOCHROME P450"/>
    <property type="match status" value="1"/>
</dbReference>
<keyword evidence="7" id="KW-0472">Membrane</keyword>
<keyword evidence="3" id="KW-0479">Metal-binding</keyword>
<evidence type="ECO:0000256" key="7">
    <source>
        <dbReference type="SAM" id="Phobius"/>
    </source>
</evidence>
<sequence length="572" mass="63508">MTPDEAQTSLISDNKDTEFAMDVFAASDYGVLVVLPFLGGVLTHQGLFRRYQLDRYPLTVASAFVFLQFALFKALQLPYGADASSRYSVAIVTFASFFSGLCLSTIVHRAVFHPLKKFPGPFPARLSKFWGVYKTARTRIKWYKFSRDLHAKYGDYVRIGPRELSITDPEAIVPVLGPGSRTSKGPFYGSLEQSVHTTLDKEFHRQRRRVWDNAFKVTLTDFAPSVEAGTDDLISVITPTIASSAPVLINDLCQRYSFDIMCSLAFGKSGGYLLGQTGARDEAIFKIIHDSLDVIALVVHTPWVIKILENCSKIPGPMKSLNDWSAEKVEMRKKMKDPQSDLMGYLMKHTKDDAEGRTLLNAESRLIIGAGTPLSDTAAGALTMIFAYLANHPSHAALLRAEIDAAFATDTYSCFRPLPILDATINEVLRLHPPVTWGSSRVTPADGLQIGQTYIPPNVIVSLPPCGITRDPRNFDDPNSFRPERWTTSPELIRNRAAFIPFLLGPYQCPGKGLAMMELRSVTARAVARFEVVWLEEATLAEWIEGIKDHFTMGCPALRVGFKEVGRGEERG</sequence>
<organism evidence="8 9">
    <name type="scientific">Neofusicoccum ribis</name>
    <dbReference type="NCBI Taxonomy" id="45134"/>
    <lineage>
        <taxon>Eukaryota</taxon>
        <taxon>Fungi</taxon>
        <taxon>Dikarya</taxon>
        <taxon>Ascomycota</taxon>
        <taxon>Pezizomycotina</taxon>
        <taxon>Dothideomycetes</taxon>
        <taxon>Dothideomycetes incertae sedis</taxon>
        <taxon>Botryosphaeriales</taxon>
        <taxon>Botryosphaeriaceae</taxon>
        <taxon>Neofusicoccum</taxon>
    </lineage>
</organism>